<dbReference type="InterPro" id="IPR001387">
    <property type="entry name" value="Cro/C1-type_HTH"/>
</dbReference>
<dbReference type="PANTHER" id="PTHR10245:SF15">
    <property type="entry name" value="ENDOTHELIAL DIFFERENTIATION-RELATED FACTOR 1"/>
    <property type="match status" value="1"/>
</dbReference>
<dbReference type="GeneID" id="7823345"/>
<dbReference type="Pfam" id="PF01381">
    <property type="entry name" value="HTH_3"/>
    <property type="match status" value="1"/>
</dbReference>
<dbReference type="Proteomes" id="UP000009168">
    <property type="component" value="Unassembled WGS sequence"/>
</dbReference>
<dbReference type="SMART" id="SM00530">
    <property type="entry name" value="HTH_XRE"/>
    <property type="match status" value="1"/>
</dbReference>
<sequence length="132" mass="15101">MEHQNWDYTYIEKRTNNKGEKATKQALHQGLAVEHVKKNVTNNPSNLDGRYVAKVLNEDEYKVDTVSHDFRIALQQARQAKGWTQEQLAKACCEKKSVISDYESGRAIPHPSTITKFESALGCKLPRDKKKK</sequence>
<dbReference type="GO" id="GO:0003677">
    <property type="term" value="F:DNA binding"/>
    <property type="evidence" value="ECO:0007669"/>
    <property type="project" value="UniProtKB-KW"/>
</dbReference>
<keyword evidence="4" id="KW-1185">Reference proteome</keyword>
<dbReference type="FunCoup" id="I7MDR0">
    <property type="interactions" value="434"/>
</dbReference>
<dbReference type="GO" id="GO:0005634">
    <property type="term" value="C:nucleus"/>
    <property type="evidence" value="ECO:0007669"/>
    <property type="project" value="TreeGrafter"/>
</dbReference>
<dbReference type="PANTHER" id="PTHR10245">
    <property type="entry name" value="ENDOTHELIAL DIFFERENTIATION-RELATED FACTOR 1 MULTIPROTEIN BRIDGING FACTOR 1"/>
    <property type="match status" value="1"/>
</dbReference>
<name>I7MDR0_TETTS</name>
<evidence type="ECO:0000256" key="1">
    <source>
        <dbReference type="ARBA" id="ARBA00023125"/>
    </source>
</evidence>
<dbReference type="CDD" id="cd00093">
    <property type="entry name" value="HTH_XRE"/>
    <property type="match status" value="1"/>
</dbReference>
<dbReference type="InterPro" id="IPR010982">
    <property type="entry name" value="Lambda_DNA-bd_dom_sf"/>
</dbReference>
<dbReference type="Gene3D" id="1.10.260.40">
    <property type="entry name" value="lambda repressor-like DNA-binding domains"/>
    <property type="match status" value="1"/>
</dbReference>
<dbReference type="OrthoDB" id="308734at2759"/>
<evidence type="ECO:0000313" key="3">
    <source>
        <dbReference type="EMBL" id="EAR90784.1"/>
    </source>
</evidence>
<dbReference type="EMBL" id="GG662793">
    <property type="protein sequence ID" value="EAR90784.1"/>
    <property type="molecule type" value="Genomic_DNA"/>
</dbReference>
<dbReference type="RefSeq" id="XP_001011029.1">
    <property type="nucleotide sequence ID" value="XM_001011029.3"/>
</dbReference>
<evidence type="ECO:0000259" key="2">
    <source>
        <dbReference type="PROSITE" id="PS50943"/>
    </source>
</evidence>
<feature type="domain" description="HTH cro/C1-type" evidence="2">
    <location>
        <begin position="74"/>
        <end position="130"/>
    </location>
</feature>
<organism evidence="3 4">
    <name type="scientific">Tetrahymena thermophila (strain SB210)</name>
    <dbReference type="NCBI Taxonomy" id="312017"/>
    <lineage>
        <taxon>Eukaryota</taxon>
        <taxon>Sar</taxon>
        <taxon>Alveolata</taxon>
        <taxon>Ciliophora</taxon>
        <taxon>Intramacronucleata</taxon>
        <taxon>Oligohymenophorea</taxon>
        <taxon>Hymenostomatida</taxon>
        <taxon>Tetrahymenina</taxon>
        <taxon>Tetrahymenidae</taxon>
        <taxon>Tetrahymena</taxon>
    </lineage>
</organism>
<dbReference type="OMA" id="EYENGGA"/>
<dbReference type="STRING" id="312017.I7MDR0"/>
<keyword evidence="1" id="KW-0238">DNA-binding</keyword>
<dbReference type="InParanoid" id="I7MDR0"/>
<gene>
    <name evidence="3" type="ORF">TTHERM_00140920</name>
</gene>
<dbReference type="SUPFAM" id="SSF47413">
    <property type="entry name" value="lambda repressor-like DNA-binding domains"/>
    <property type="match status" value="1"/>
</dbReference>
<dbReference type="PROSITE" id="PS50943">
    <property type="entry name" value="HTH_CROC1"/>
    <property type="match status" value="1"/>
</dbReference>
<dbReference type="AlphaFoldDB" id="I7MDR0"/>
<dbReference type="eggNOG" id="KOG3398">
    <property type="taxonomic scope" value="Eukaryota"/>
</dbReference>
<dbReference type="KEGG" id="tet:TTHERM_00140920"/>
<protein>
    <submittedName>
        <fullName evidence="3">Helix turn-helix protein</fullName>
    </submittedName>
</protein>
<reference evidence="4" key="1">
    <citation type="journal article" date="2006" name="PLoS Biol.">
        <title>Macronuclear genome sequence of the ciliate Tetrahymena thermophila, a model eukaryote.</title>
        <authorList>
            <person name="Eisen J.A."/>
            <person name="Coyne R.S."/>
            <person name="Wu M."/>
            <person name="Wu D."/>
            <person name="Thiagarajan M."/>
            <person name="Wortman J.R."/>
            <person name="Badger J.H."/>
            <person name="Ren Q."/>
            <person name="Amedeo P."/>
            <person name="Jones K.M."/>
            <person name="Tallon L.J."/>
            <person name="Delcher A.L."/>
            <person name="Salzberg S.L."/>
            <person name="Silva J.C."/>
            <person name="Haas B.J."/>
            <person name="Majoros W.H."/>
            <person name="Farzad M."/>
            <person name="Carlton J.M."/>
            <person name="Smith R.K. Jr."/>
            <person name="Garg J."/>
            <person name="Pearlman R.E."/>
            <person name="Karrer K.M."/>
            <person name="Sun L."/>
            <person name="Manning G."/>
            <person name="Elde N.C."/>
            <person name="Turkewitz A.P."/>
            <person name="Asai D.J."/>
            <person name="Wilkes D.E."/>
            <person name="Wang Y."/>
            <person name="Cai H."/>
            <person name="Collins K."/>
            <person name="Stewart B.A."/>
            <person name="Lee S.R."/>
            <person name="Wilamowska K."/>
            <person name="Weinberg Z."/>
            <person name="Ruzzo W.L."/>
            <person name="Wloga D."/>
            <person name="Gaertig J."/>
            <person name="Frankel J."/>
            <person name="Tsao C.-C."/>
            <person name="Gorovsky M.A."/>
            <person name="Keeling P.J."/>
            <person name="Waller R.F."/>
            <person name="Patron N.J."/>
            <person name="Cherry J.M."/>
            <person name="Stover N.A."/>
            <person name="Krieger C.J."/>
            <person name="del Toro C."/>
            <person name="Ryder H.F."/>
            <person name="Williamson S.C."/>
            <person name="Barbeau R.A."/>
            <person name="Hamilton E.P."/>
            <person name="Orias E."/>
        </authorList>
    </citation>
    <scope>NUCLEOTIDE SEQUENCE [LARGE SCALE GENOMIC DNA]</scope>
    <source>
        <strain evidence="4">SB210</strain>
    </source>
</reference>
<dbReference type="HOGENOM" id="CLU_112609_1_0_1"/>
<proteinExistence type="predicted"/>
<evidence type="ECO:0000313" key="4">
    <source>
        <dbReference type="Proteomes" id="UP000009168"/>
    </source>
</evidence>
<accession>I7MDR0</accession>